<dbReference type="PANTHER" id="PTHR45639">
    <property type="entry name" value="HSC70CB, ISOFORM G-RELATED"/>
    <property type="match status" value="1"/>
</dbReference>
<dbReference type="PANTHER" id="PTHR45639:SF3">
    <property type="entry name" value="HYPOXIA UP-REGULATED PROTEIN 1"/>
    <property type="match status" value="1"/>
</dbReference>
<sequence length="166" mass="18534">MYPVLILSELTARPAASEHAQKYLDEIKQIVNGWEKNKSWLPKDKIQELLSEADKVKNWLAEKEEEQKKTSGFSTPAFTSEDVYLKVLSLQDKVTKINRIPKPKPKVEKPANNESETQSSEDKESTAKSSDDKTNTSDTESEQAGRDTEGSSTAQSSPDSAGHDDY</sequence>
<dbReference type="GO" id="GO:0030968">
    <property type="term" value="P:endoplasmic reticulum unfolded protein response"/>
    <property type="evidence" value="ECO:0007669"/>
    <property type="project" value="TreeGrafter"/>
</dbReference>
<dbReference type="EMBL" id="JBAMMX010000002">
    <property type="protein sequence ID" value="KAK6945541.1"/>
    <property type="molecule type" value="Genomic_DNA"/>
</dbReference>
<feature type="compositionally biased region" description="Polar residues" evidence="4">
    <location>
        <begin position="150"/>
        <end position="159"/>
    </location>
</feature>
<feature type="region of interest" description="Disordered" evidence="4">
    <location>
        <begin position="95"/>
        <end position="166"/>
    </location>
</feature>
<dbReference type="Proteomes" id="UP001370490">
    <property type="component" value="Unassembled WGS sequence"/>
</dbReference>
<keyword evidence="3" id="KW-0143">Chaperone</keyword>
<dbReference type="GO" id="GO:0140662">
    <property type="term" value="F:ATP-dependent protein folding chaperone"/>
    <property type="evidence" value="ECO:0007669"/>
    <property type="project" value="InterPro"/>
</dbReference>
<keyword evidence="1" id="KW-0547">Nucleotide-binding</keyword>
<evidence type="ECO:0000256" key="2">
    <source>
        <dbReference type="ARBA" id="ARBA00022840"/>
    </source>
</evidence>
<evidence type="ECO:0000256" key="3">
    <source>
        <dbReference type="ARBA" id="ARBA00023186"/>
    </source>
</evidence>
<keyword evidence="2" id="KW-0067">ATP-binding</keyword>
<accession>A0AAN8ZPP5</accession>
<dbReference type="GO" id="GO:0034663">
    <property type="term" value="C:endoplasmic reticulum chaperone complex"/>
    <property type="evidence" value="ECO:0007669"/>
    <property type="project" value="TreeGrafter"/>
</dbReference>
<proteinExistence type="predicted"/>
<protein>
    <submittedName>
        <fullName evidence="5">Uncharacterized protein</fullName>
    </submittedName>
</protein>
<reference evidence="5 6" key="1">
    <citation type="submission" date="2023-12" db="EMBL/GenBank/DDBJ databases">
        <title>A high-quality genome assembly for Dillenia turbinata (Dilleniales).</title>
        <authorList>
            <person name="Chanderbali A."/>
        </authorList>
    </citation>
    <scope>NUCLEOTIDE SEQUENCE [LARGE SCALE GENOMIC DNA]</scope>
    <source>
        <strain evidence="5">LSX21</strain>
        <tissue evidence="5">Leaf</tissue>
    </source>
</reference>
<evidence type="ECO:0000256" key="1">
    <source>
        <dbReference type="ARBA" id="ARBA00022741"/>
    </source>
</evidence>
<evidence type="ECO:0000313" key="5">
    <source>
        <dbReference type="EMBL" id="KAK6945541.1"/>
    </source>
</evidence>
<comment type="caution">
    <text evidence="5">The sequence shown here is derived from an EMBL/GenBank/DDBJ whole genome shotgun (WGS) entry which is preliminary data.</text>
</comment>
<keyword evidence="6" id="KW-1185">Reference proteome</keyword>
<dbReference type="GO" id="GO:0005524">
    <property type="term" value="F:ATP binding"/>
    <property type="evidence" value="ECO:0007669"/>
    <property type="project" value="UniProtKB-KW"/>
</dbReference>
<evidence type="ECO:0000313" key="6">
    <source>
        <dbReference type="Proteomes" id="UP001370490"/>
    </source>
</evidence>
<evidence type="ECO:0000256" key="4">
    <source>
        <dbReference type="SAM" id="MobiDB-lite"/>
    </source>
</evidence>
<dbReference type="AlphaFoldDB" id="A0AAN8ZPP5"/>
<feature type="compositionally biased region" description="Basic and acidic residues" evidence="4">
    <location>
        <begin position="120"/>
        <end position="135"/>
    </location>
</feature>
<dbReference type="InterPro" id="IPR013126">
    <property type="entry name" value="Hsp_70_fam"/>
</dbReference>
<name>A0AAN8ZPP5_9MAGN</name>
<organism evidence="5 6">
    <name type="scientific">Dillenia turbinata</name>
    <dbReference type="NCBI Taxonomy" id="194707"/>
    <lineage>
        <taxon>Eukaryota</taxon>
        <taxon>Viridiplantae</taxon>
        <taxon>Streptophyta</taxon>
        <taxon>Embryophyta</taxon>
        <taxon>Tracheophyta</taxon>
        <taxon>Spermatophyta</taxon>
        <taxon>Magnoliopsida</taxon>
        <taxon>eudicotyledons</taxon>
        <taxon>Gunneridae</taxon>
        <taxon>Pentapetalae</taxon>
        <taxon>Dilleniales</taxon>
        <taxon>Dilleniaceae</taxon>
        <taxon>Dillenia</taxon>
    </lineage>
</organism>
<gene>
    <name evidence="5" type="ORF">RJ641_013085</name>
</gene>